<comment type="caution">
    <text evidence="1">The sequence shown here is derived from an EMBL/GenBank/DDBJ whole genome shotgun (WGS) entry which is preliminary data.</text>
</comment>
<organism evidence="1">
    <name type="scientific">bioreactor metagenome</name>
    <dbReference type="NCBI Taxonomy" id="1076179"/>
    <lineage>
        <taxon>unclassified sequences</taxon>
        <taxon>metagenomes</taxon>
        <taxon>ecological metagenomes</taxon>
    </lineage>
</organism>
<sequence>MDGLYKQFLAGARLAGQQYVAVHMREALGRMDGGADGRAFSQDVVKAVPGQMPPDVQAVTQPAFRVGDRLICLKGHQGAQPLPFMVHRRAVEHEIVAVDPHDLIGIGLAAREDGIEPSLGQGQMNGLADAVLRLAAQQLGRRGVEGADEVVFVHGDDAFKHMVDDAAQDHGVLPLNLGYVGAALGLCDGQEHRFHGGIDKPRGNIALLAVVAGIVAGKDQLAPVGDRALHPVDQVAYVDAGGGVGFHGDGQILLQEIYAAYGVDRSHYADGQFSAAFNRPADGEEHVAAGDRYFHHRGQNIAFFQAGRGAAARDDNVSIVMAREDNLGRKLAVHGIGKVIALPEDFLMQGPGFVYNGHQCRGWNNKGDIRHRQYPPIPVHYIRHPLPFQVETFYRYLKYT</sequence>
<accession>A0A645CSS9</accession>
<proteinExistence type="predicted"/>
<name>A0A645CSS9_9ZZZZ</name>
<protein>
    <submittedName>
        <fullName evidence="1">Uncharacterized protein</fullName>
    </submittedName>
</protein>
<dbReference type="EMBL" id="VSSQ01029881">
    <property type="protein sequence ID" value="MPM80190.1"/>
    <property type="molecule type" value="Genomic_DNA"/>
</dbReference>
<evidence type="ECO:0000313" key="1">
    <source>
        <dbReference type="EMBL" id="MPM80190.1"/>
    </source>
</evidence>
<reference evidence="1" key="1">
    <citation type="submission" date="2019-08" db="EMBL/GenBank/DDBJ databases">
        <authorList>
            <person name="Kucharzyk K."/>
            <person name="Murdoch R.W."/>
            <person name="Higgins S."/>
            <person name="Loffler F."/>
        </authorList>
    </citation>
    <scope>NUCLEOTIDE SEQUENCE</scope>
</reference>
<gene>
    <name evidence="1" type="ORF">SDC9_127237</name>
</gene>
<dbReference type="AlphaFoldDB" id="A0A645CSS9"/>